<evidence type="ECO:0000256" key="1">
    <source>
        <dbReference type="ARBA" id="ARBA00004370"/>
    </source>
</evidence>
<proteinExistence type="predicted"/>
<dbReference type="GO" id="GO:0008610">
    <property type="term" value="P:lipid biosynthetic process"/>
    <property type="evidence" value="ECO:0007669"/>
    <property type="project" value="InterPro"/>
</dbReference>
<dbReference type="Pfam" id="PF04116">
    <property type="entry name" value="FA_hydroxylase"/>
    <property type="match status" value="1"/>
</dbReference>
<evidence type="ECO:0000256" key="3">
    <source>
        <dbReference type="ARBA" id="ARBA00022989"/>
    </source>
</evidence>
<dbReference type="AlphaFoldDB" id="A0A370TKV9"/>
<comment type="caution">
    <text evidence="7">The sequence shown here is derived from an EMBL/GenBank/DDBJ whole genome shotgun (WGS) entry which is preliminary data.</text>
</comment>
<dbReference type="STRING" id="2656787.A0A370TKV9"/>
<keyword evidence="2 5" id="KW-0812">Transmembrane</keyword>
<evidence type="ECO:0000256" key="4">
    <source>
        <dbReference type="ARBA" id="ARBA00023136"/>
    </source>
</evidence>
<keyword evidence="8" id="KW-1185">Reference proteome</keyword>
<dbReference type="GO" id="GO:0016491">
    <property type="term" value="F:oxidoreductase activity"/>
    <property type="evidence" value="ECO:0007669"/>
    <property type="project" value="InterPro"/>
</dbReference>
<comment type="subcellular location">
    <subcellularLocation>
        <location evidence="1">Membrane</location>
    </subcellularLocation>
</comment>
<feature type="transmembrane region" description="Helical" evidence="5">
    <location>
        <begin position="81"/>
        <end position="103"/>
    </location>
</feature>
<keyword evidence="3 5" id="KW-1133">Transmembrane helix</keyword>
<evidence type="ECO:0000256" key="2">
    <source>
        <dbReference type="ARBA" id="ARBA00022692"/>
    </source>
</evidence>
<dbReference type="InterPro" id="IPR006694">
    <property type="entry name" value="Fatty_acid_hydroxylase"/>
</dbReference>
<dbReference type="EMBL" id="NPIC01000005">
    <property type="protein sequence ID" value="RDL36162.1"/>
    <property type="molecule type" value="Genomic_DNA"/>
</dbReference>
<organism evidence="7 8">
    <name type="scientific">Venustampulla echinocandica</name>
    <dbReference type="NCBI Taxonomy" id="2656787"/>
    <lineage>
        <taxon>Eukaryota</taxon>
        <taxon>Fungi</taxon>
        <taxon>Dikarya</taxon>
        <taxon>Ascomycota</taxon>
        <taxon>Pezizomycotina</taxon>
        <taxon>Leotiomycetes</taxon>
        <taxon>Helotiales</taxon>
        <taxon>Pleuroascaceae</taxon>
        <taxon>Venustampulla</taxon>
    </lineage>
</organism>
<gene>
    <name evidence="7" type="ORF">BP5553_06774</name>
</gene>
<evidence type="ECO:0000259" key="6">
    <source>
        <dbReference type="Pfam" id="PF04116"/>
    </source>
</evidence>
<dbReference type="RefSeq" id="XP_031868818.1">
    <property type="nucleotide sequence ID" value="XM_032015397.1"/>
</dbReference>
<sequence>MGGVTTSSATSSSISGLWAQIVREYPPGLIEFGVTIAAQLIGFWLVCSIYLAIDLSFPNFSNRHKLQSERRQPSWTSIKHCIWHVLVGNLSSTVFHIAILWAFGSDSSSGSSFQLSFFTITPSFPSISELALQFAIALLLREILFYTAHRALHHPSVYARIHKQHHKFLAPMAFAAQYAHPVEHLLANTIPIVLPLMLMRANIITFGLFLTSQLAETSSVHSGYDFAAARQHDLHHEKFRVNYGAIGLMDYILGTDVVGWDKPKDGGKKEA</sequence>
<feature type="domain" description="Fatty acid hydroxylase" evidence="6">
    <location>
        <begin position="134"/>
        <end position="255"/>
    </location>
</feature>
<dbReference type="PANTHER" id="PTHR11863">
    <property type="entry name" value="STEROL DESATURASE"/>
    <property type="match status" value="1"/>
</dbReference>
<name>A0A370TKV9_9HELO</name>
<keyword evidence="4 5" id="KW-0472">Membrane</keyword>
<feature type="transmembrane region" description="Helical" evidence="5">
    <location>
        <begin position="115"/>
        <end position="140"/>
    </location>
</feature>
<dbReference type="OrthoDB" id="408954at2759"/>
<dbReference type="Proteomes" id="UP000254866">
    <property type="component" value="Unassembled WGS sequence"/>
</dbReference>
<dbReference type="InterPro" id="IPR050307">
    <property type="entry name" value="Sterol_Desaturase_Related"/>
</dbReference>
<evidence type="ECO:0000313" key="8">
    <source>
        <dbReference type="Proteomes" id="UP000254866"/>
    </source>
</evidence>
<dbReference type="GO" id="GO:0016020">
    <property type="term" value="C:membrane"/>
    <property type="evidence" value="ECO:0007669"/>
    <property type="project" value="UniProtKB-SubCell"/>
</dbReference>
<feature type="transmembrane region" description="Helical" evidence="5">
    <location>
        <begin position="36"/>
        <end position="60"/>
    </location>
</feature>
<protein>
    <recommendedName>
        <fullName evidence="6">Fatty acid hydroxylase domain-containing protein</fullName>
    </recommendedName>
</protein>
<accession>A0A370TKV9</accession>
<dbReference type="GO" id="GO:0005506">
    <property type="term" value="F:iron ion binding"/>
    <property type="evidence" value="ECO:0007669"/>
    <property type="project" value="InterPro"/>
</dbReference>
<dbReference type="GeneID" id="43599623"/>
<evidence type="ECO:0000256" key="5">
    <source>
        <dbReference type="SAM" id="Phobius"/>
    </source>
</evidence>
<reference evidence="7 8" key="1">
    <citation type="journal article" date="2018" name="IMA Fungus">
        <title>IMA Genome-F 9: Draft genome sequence of Annulohypoxylon stygium, Aspergillus mulundensis, Berkeleyomyces basicola (syn. Thielaviopsis basicola), Ceratocystis smalleyi, two Cercospora beticola strains, Coleophoma cylindrospora, Fusarium fracticaudum, Phialophora cf. hyalina, and Morchella septimelata.</title>
        <authorList>
            <person name="Wingfield B.D."/>
            <person name="Bills G.F."/>
            <person name="Dong Y."/>
            <person name="Huang W."/>
            <person name="Nel W.J."/>
            <person name="Swalarsk-Parry B.S."/>
            <person name="Vaghefi N."/>
            <person name="Wilken P.M."/>
            <person name="An Z."/>
            <person name="de Beer Z.W."/>
            <person name="De Vos L."/>
            <person name="Chen L."/>
            <person name="Duong T.A."/>
            <person name="Gao Y."/>
            <person name="Hammerbacher A."/>
            <person name="Kikkert J.R."/>
            <person name="Li Y."/>
            <person name="Li H."/>
            <person name="Li K."/>
            <person name="Li Q."/>
            <person name="Liu X."/>
            <person name="Ma X."/>
            <person name="Naidoo K."/>
            <person name="Pethybridge S.J."/>
            <person name="Sun J."/>
            <person name="Steenkamp E.T."/>
            <person name="van der Nest M.A."/>
            <person name="van Wyk S."/>
            <person name="Wingfield M.J."/>
            <person name="Xiong C."/>
            <person name="Yue Q."/>
            <person name="Zhang X."/>
        </authorList>
    </citation>
    <scope>NUCLEOTIDE SEQUENCE [LARGE SCALE GENOMIC DNA]</scope>
    <source>
        <strain evidence="7 8">BP 5553</strain>
    </source>
</reference>
<evidence type="ECO:0000313" key="7">
    <source>
        <dbReference type="EMBL" id="RDL36162.1"/>
    </source>
</evidence>